<dbReference type="AlphaFoldDB" id="A0A7T4B1R0"/>
<accession>A0A7T4B1R0</accession>
<evidence type="ECO:0000313" key="1">
    <source>
        <dbReference type="EMBL" id="QQB34080.1"/>
    </source>
</evidence>
<proteinExistence type="predicted"/>
<evidence type="ECO:0000313" key="2">
    <source>
        <dbReference type="Proteomes" id="UP000595231"/>
    </source>
</evidence>
<dbReference type="Proteomes" id="UP000595231">
    <property type="component" value="Chromosome"/>
</dbReference>
<dbReference type="EMBL" id="CP065997">
    <property type="protein sequence ID" value="QQB34080.1"/>
    <property type="molecule type" value="Genomic_DNA"/>
</dbReference>
<dbReference type="RefSeq" id="WP_198484330.1">
    <property type="nucleotide sequence ID" value="NZ_CP065997.1"/>
</dbReference>
<reference evidence="1 2" key="1">
    <citation type="submission" date="2020-12" db="EMBL/GenBank/DDBJ databases">
        <title>FDA dAtabase for Regulatory Grade micrObial Sequences (FDA-ARGOS): Supporting development and validation of Infectious Disease Dx tests.</title>
        <authorList>
            <person name="Sproer C."/>
            <person name="Gronow S."/>
            <person name="Severitt S."/>
            <person name="Schroder I."/>
            <person name="Tallon L."/>
            <person name="Sadzewicz L."/>
            <person name="Zhao X."/>
            <person name="Boylan J."/>
            <person name="Ott S."/>
            <person name="Bowen H."/>
            <person name="Vavikolanu K."/>
            <person name="Mehta A."/>
            <person name="Aluvathingal J."/>
            <person name="Nadendla S."/>
            <person name="Lowell S."/>
            <person name="Myers T."/>
            <person name="Yan Y."/>
            <person name="Sichtig H."/>
        </authorList>
    </citation>
    <scope>NUCLEOTIDE SEQUENCE [LARGE SCALE GENOMIC DNA]</scope>
    <source>
        <strain evidence="1 2">FDAARGOS_1050</strain>
    </source>
</reference>
<protein>
    <submittedName>
        <fullName evidence="1">Uncharacterized protein</fullName>
    </submittedName>
</protein>
<gene>
    <name evidence="1" type="ORF">I6I07_26285</name>
</gene>
<name>A0A7T4B1R0_9BURK</name>
<sequence length="84" mass="9689">MPCLHASRRPTRQEIPGSFFQRTRTCFVGSEIQFTRVLASRPDGFSAITRISRRGHFFEKTPVSRHFQELKPAATLNLHRCSKT</sequence>
<organism evidence="1 2">
    <name type="scientific">Achromobacter deleyi</name>
    <dbReference type="NCBI Taxonomy" id="1353891"/>
    <lineage>
        <taxon>Bacteria</taxon>
        <taxon>Pseudomonadati</taxon>
        <taxon>Pseudomonadota</taxon>
        <taxon>Betaproteobacteria</taxon>
        <taxon>Burkholderiales</taxon>
        <taxon>Alcaligenaceae</taxon>
        <taxon>Achromobacter</taxon>
    </lineage>
</organism>